<gene>
    <name evidence="1" type="ORF">M9H77_12100</name>
</gene>
<organism evidence="1 2">
    <name type="scientific">Catharanthus roseus</name>
    <name type="common">Madagascar periwinkle</name>
    <name type="synonym">Vinca rosea</name>
    <dbReference type="NCBI Taxonomy" id="4058"/>
    <lineage>
        <taxon>Eukaryota</taxon>
        <taxon>Viridiplantae</taxon>
        <taxon>Streptophyta</taxon>
        <taxon>Embryophyta</taxon>
        <taxon>Tracheophyta</taxon>
        <taxon>Spermatophyta</taxon>
        <taxon>Magnoliopsida</taxon>
        <taxon>eudicotyledons</taxon>
        <taxon>Gunneridae</taxon>
        <taxon>Pentapetalae</taxon>
        <taxon>asterids</taxon>
        <taxon>lamiids</taxon>
        <taxon>Gentianales</taxon>
        <taxon>Apocynaceae</taxon>
        <taxon>Rauvolfioideae</taxon>
        <taxon>Vinceae</taxon>
        <taxon>Catharanthinae</taxon>
        <taxon>Catharanthus</taxon>
    </lineage>
</organism>
<proteinExistence type="predicted"/>
<dbReference type="Proteomes" id="UP001060085">
    <property type="component" value="Linkage Group LG03"/>
</dbReference>
<protein>
    <submittedName>
        <fullName evidence="1">Uncharacterized protein</fullName>
    </submittedName>
</protein>
<sequence length="319" mass="35592">MEDFEGWEVLPDDGFLEIHDDDGKQIFSRRYGPAGSNNVFKNYFICPSPSPPKSTQFVDSTEYPIVPKQLVTVPIQFEPPPPPAQLPDDPEFLRKITMPYPIQINNLTPSTVLSEKIGGGGATEVADQDPVSQVSFKKKKEAEFVEMKMDSPKSNNSSRAIKPQIDSATFQFDEKAEEAFRSEATESKVSSPKFRTDEDEQTVKTIGMDPEVQNEIDDWEENSGGINIWKWSLTGIGAICSFGVAAAATVCIIILGGRQKNKHHQDNRKLQFHIYADDKRLKQVVQQQATKLNEAISAVRGVPLTRAHITFGGYYDGIH</sequence>
<evidence type="ECO:0000313" key="1">
    <source>
        <dbReference type="EMBL" id="KAI5671736.1"/>
    </source>
</evidence>
<accession>A0ACC0BGG1</accession>
<dbReference type="EMBL" id="CM044703">
    <property type="protein sequence ID" value="KAI5671736.1"/>
    <property type="molecule type" value="Genomic_DNA"/>
</dbReference>
<name>A0ACC0BGG1_CATRO</name>
<reference evidence="2" key="1">
    <citation type="journal article" date="2023" name="Nat. Plants">
        <title>Single-cell RNA sequencing provides a high-resolution roadmap for understanding the multicellular compartmentation of specialized metabolism.</title>
        <authorList>
            <person name="Sun S."/>
            <person name="Shen X."/>
            <person name="Li Y."/>
            <person name="Li Y."/>
            <person name="Wang S."/>
            <person name="Li R."/>
            <person name="Zhang H."/>
            <person name="Shen G."/>
            <person name="Guo B."/>
            <person name="Wei J."/>
            <person name="Xu J."/>
            <person name="St-Pierre B."/>
            <person name="Chen S."/>
            <person name="Sun C."/>
        </authorList>
    </citation>
    <scope>NUCLEOTIDE SEQUENCE [LARGE SCALE GENOMIC DNA]</scope>
</reference>
<keyword evidence="2" id="KW-1185">Reference proteome</keyword>
<evidence type="ECO:0000313" key="2">
    <source>
        <dbReference type="Proteomes" id="UP001060085"/>
    </source>
</evidence>
<comment type="caution">
    <text evidence="1">The sequence shown here is derived from an EMBL/GenBank/DDBJ whole genome shotgun (WGS) entry which is preliminary data.</text>
</comment>